<evidence type="ECO:0000259" key="1">
    <source>
        <dbReference type="Pfam" id="PF13503"/>
    </source>
</evidence>
<name>A0ABX2ECN2_9BURK</name>
<keyword evidence="3" id="KW-1185">Reference proteome</keyword>
<dbReference type="RefSeq" id="WP_173119944.1">
    <property type="nucleotide sequence ID" value="NZ_JABRWJ010000001.1"/>
</dbReference>
<dbReference type="InterPro" id="IPR025391">
    <property type="entry name" value="DUF4123"/>
</dbReference>
<dbReference type="Pfam" id="PF13503">
    <property type="entry name" value="DUF4123"/>
    <property type="match status" value="1"/>
</dbReference>
<dbReference type="EMBL" id="JABRWJ010000001">
    <property type="protein sequence ID" value="NRF65683.1"/>
    <property type="molecule type" value="Genomic_DNA"/>
</dbReference>
<organism evidence="2 3">
    <name type="scientific">Pseudaquabacterium terrae</name>
    <dbReference type="NCBI Taxonomy" id="2732868"/>
    <lineage>
        <taxon>Bacteria</taxon>
        <taxon>Pseudomonadati</taxon>
        <taxon>Pseudomonadota</taxon>
        <taxon>Betaproteobacteria</taxon>
        <taxon>Burkholderiales</taxon>
        <taxon>Sphaerotilaceae</taxon>
        <taxon>Pseudaquabacterium</taxon>
    </lineage>
</organism>
<gene>
    <name evidence="2" type="ORF">HLB44_01665</name>
</gene>
<proteinExistence type="predicted"/>
<evidence type="ECO:0000313" key="2">
    <source>
        <dbReference type="EMBL" id="NRF65683.1"/>
    </source>
</evidence>
<comment type="caution">
    <text evidence="2">The sequence shown here is derived from an EMBL/GenBank/DDBJ whole genome shotgun (WGS) entry which is preliminary data.</text>
</comment>
<dbReference type="Proteomes" id="UP000737171">
    <property type="component" value="Unassembled WGS sequence"/>
</dbReference>
<reference evidence="2 3" key="1">
    <citation type="submission" date="2020-05" db="EMBL/GenBank/DDBJ databases">
        <title>Aquincola sp. isolate from soil.</title>
        <authorList>
            <person name="Han J."/>
            <person name="Kim D.-U."/>
        </authorList>
    </citation>
    <scope>NUCLEOTIDE SEQUENCE [LARGE SCALE GENOMIC DNA]</scope>
    <source>
        <strain evidence="2 3">S2</strain>
    </source>
</reference>
<accession>A0ABX2ECN2</accession>
<protein>
    <submittedName>
        <fullName evidence="2">DUF4123 domain-containing protein</fullName>
    </submittedName>
</protein>
<feature type="domain" description="DUF4123" evidence="1">
    <location>
        <begin position="33"/>
        <end position="150"/>
    </location>
</feature>
<evidence type="ECO:0000313" key="3">
    <source>
        <dbReference type="Proteomes" id="UP000737171"/>
    </source>
</evidence>
<sequence>MTSPATLTAAQVDALVARLWPQGDRLDAPQVHAVIDAARDPRIIGLIDATGLERCCLFAGALSPSLRAAAPHLVHLAPDVRFTREFLQHGWGRSWGVLTVAPPDVTLQQLRKHLRTLLRVRDEDGRLLMFRFYDPRVLGAYLPTCTAAEACSVFGPVHSYVLESANPCGVQHLRRSDVVGPHAANREALPC</sequence>